<gene>
    <name evidence="3" type="ORF">HGRIS_005880</name>
</gene>
<dbReference type="InterPro" id="IPR029058">
    <property type="entry name" value="AB_hydrolase_fold"/>
</dbReference>
<protein>
    <recommendedName>
        <fullName evidence="2">AB hydrolase-1 domain-containing protein</fullName>
    </recommendedName>
</protein>
<comment type="caution">
    <text evidence="3">The sequence shown here is derived from an EMBL/GenBank/DDBJ whole genome shotgun (WGS) entry which is preliminary data.</text>
</comment>
<evidence type="ECO:0000313" key="3">
    <source>
        <dbReference type="EMBL" id="KAL0960865.1"/>
    </source>
</evidence>
<evidence type="ECO:0000256" key="1">
    <source>
        <dbReference type="SAM" id="Phobius"/>
    </source>
</evidence>
<organism evidence="3 4">
    <name type="scientific">Hohenbuehelia grisea</name>
    <dbReference type="NCBI Taxonomy" id="104357"/>
    <lineage>
        <taxon>Eukaryota</taxon>
        <taxon>Fungi</taxon>
        <taxon>Dikarya</taxon>
        <taxon>Basidiomycota</taxon>
        <taxon>Agaricomycotina</taxon>
        <taxon>Agaricomycetes</taxon>
        <taxon>Agaricomycetidae</taxon>
        <taxon>Agaricales</taxon>
        <taxon>Pleurotineae</taxon>
        <taxon>Pleurotaceae</taxon>
        <taxon>Hohenbuehelia</taxon>
    </lineage>
</organism>
<feature type="domain" description="AB hydrolase-1" evidence="2">
    <location>
        <begin position="148"/>
        <end position="362"/>
    </location>
</feature>
<keyword evidence="1" id="KW-1133">Transmembrane helix</keyword>
<dbReference type="SUPFAM" id="SSF53474">
    <property type="entry name" value="alpha/beta-Hydrolases"/>
    <property type="match status" value="1"/>
</dbReference>
<reference evidence="4" key="1">
    <citation type="submission" date="2024-06" db="EMBL/GenBank/DDBJ databases">
        <title>Multi-omics analyses provide insights into the biosynthesis of the anticancer antibiotic pleurotin in Hohenbuehelia grisea.</title>
        <authorList>
            <person name="Weaver J.A."/>
            <person name="Alberti F."/>
        </authorList>
    </citation>
    <scope>NUCLEOTIDE SEQUENCE [LARGE SCALE GENOMIC DNA]</scope>
    <source>
        <strain evidence="4">T-177</strain>
    </source>
</reference>
<dbReference type="Proteomes" id="UP001556367">
    <property type="component" value="Unassembled WGS sequence"/>
</dbReference>
<evidence type="ECO:0000313" key="4">
    <source>
        <dbReference type="Proteomes" id="UP001556367"/>
    </source>
</evidence>
<keyword evidence="1" id="KW-0472">Membrane</keyword>
<name>A0ABR3K0B0_9AGAR</name>
<keyword evidence="4" id="KW-1185">Reference proteome</keyword>
<accession>A0ABR3K0B0</accession>
<dbReference type="PANTHER" id="PTHR12277">
    <property type="entry name" value="ALPHA/BETA HYDROLASE DOMAIN-CONTAINING PROTEIN"/>
    <property type="match status" value="1"/>
</dbReference>
<keyword evidence="1" id="KW-0812">Transmembrane</keyword>
<dbReference type="Gene3D" id="3.40.50.1820">
    <property type="entry name" value="alpha/beta hydrolase"/>
    <property type="match status" value="1"/>
</dbReference>
<dbReference type="EMBL" id="JASNQZ010000001">
    <property type="protein sequence ID" value="KAL0960865.1"/>
    <property type="molecule type" value="Genomic_DNA"/>
</dbReference>
<sequence length="367" mass="40520">MSDGPSKPSSINATPSNIEAVAKNPRTLLQRAHFALTISGGIYGLIIALLLVPFFQSHLVFLHTLRFPWFAKYSVPEQYGLSPGKTHNFYIQTSDNVTLGAWFVLADPYYQNIYPTAYDNGTLSYDPPSAESLLEKHIPQSLQRHPTIIWFHGNAATRAFHLRISHYQAFASRLKANVLAIDYRGYGDSGGSVVKDGEEGLAKDARAAWDWVMEMKKRGATQGTEQNSHLGADVLLVGHSLGTAVAARLGSDLGKEGVQCRGVVLMSPFASIETLLEDYYLFGLVPLMKPISMIPGARSEFFIHLRRTAVDILFQIFSSGPWCINLIRWQSFTYVVRLGPGLRRCLADAPTAIQDIRAPVLITHAGT</sequence>
<proteinExistence type="predicted"/>
<feature type="transmembrane region" description="Helical" evidence="1">
    <location>
        <begin position="34"/>
        <end position="55"/>
    </location>
</feature>
<dbReference type="Pfam" id="PF12697">
    <property type="entry name" value="Abhydrolase_6"/>
    <property type="match status" value="1"/>
</dbReference>
<dbReference type="PANTHER" id="PTHR12277:SF194">
    <property type="entry name" value="FI04476P"/>
    <property type="match status" value="1"/>
</dbReference>
<dbReference type="InterPro" id="IPR000073">
    <property type="entry name" value="AB_hydrolase_1"/>
</dbReference>
<evidence type="ECO:0000259" key="2">
    <source>
        <dbReference type="Pfam" id="PF12697"/>
    </source>
</evidence>